<gene>
    <name evidence="3" type="ORF">PG996_003836</name>
</gene>
<sequence>MTDILLPERLQASLRESHKFPLNSISATVDSLPYALSALGDKFDSIKPTLFETDSLQWEVVIRDFATDGKVVAKCNAHDLSKLTDFLGIQRDTSRTPSSITAKKKDPRCRFVNLYAVNSRAPLLLTPEMFGELLTYHQVTPNILQFISLFGEQSQVNDLIFSGFSAQPIATRSLDGIAAQGLGRSGKQYQICYNLKCVNLKASHPKDFTLDEWSIRQAVIHHQFDVDGGDTFCKKSPSEYRSFGTPEESFRSTLFAHLMYCFWAREDWRGYIGWLERGVDHESQSAVWGRAAYNRDFKEYTPQDIQNLQIWEEAAGQAIAALEGNIDIISALLEFYQGVVKEKNFKIQGDCAGEVSSFAAQVKAINIQFAMEVKRTQALVKRVSDRRELVIQHLQSQSAFRMEKVSHRMEREQTMMLIITIVTLVYLPATFVSTFFSTDIIKYQGADSPSGSYSETAMMRWLQVTIPLTFLTGLSAWVGRKVLQRGWERENENPRMPSLPPDESRGWFSRVQQTFTQPRPLLPFSEKKRVT</sequence>
<comment type="caution">
    <text evidence="3">The sequence shown here is derived from an EMBL/GenBank/DDBJ whole genome shotgun (WGS) entry which is preliminary data.</text>
</comment>
<feature type="transmembrane region" description="Helical" evidence="1">
    <location>
        <begin position="414"/>
        <end position="438"/>
    </location>
</feature>
<evidence type="ECO:0000256" key="1">
    <source>
        <dbReference type="SAM" id="Phobius"/>
    </source>
</evidence>
<feature type="domain" description="CorA-like transporter" evidence="2">
    <location>
        <begin position="235"/>
        <end position="286"/>
    </location>
</feature>
<keyword evidence="4" id="KW-1185">Reference proteome</keyword>
<feature type="transmembrane region" description="Helical" evidence="1">
    <location>
        <begin position="458"/>
        <end position="479"/>
    </location>
</feature>
<keyword evidence="1" id="KW-0472">Membrane</keyword>
<evidence type="ECO:0000313" key="3">
    <source>
        <dbReference type="EMBL" id="KAK8077666.1"/>
    </source>
</evidence>
<keyword evidence="1" id="KW-0812">Transmembrane</keyword>
<dbReference type="InterPro" id="IPR058257">
    <property type="entry name" value="CorA-like_dom"/>
</dbReference>
<feature type="domain" description="CorA-like transporter" evidence="2">
    <location>
        <begin position="13"/>
        <end position="232"/>
    </location>
</feature>
<protein>
    <recommendedName>
        <fullName evidence="2">CorA-like transporter domain-containing protein</fullName>
    </recommendedName>
</protein>
<dbReference type="EMBL" id="JAQQWM010000002">
    <property type="protein sequence ID" value="KAK8077666.1"/>
    <property type="molecule type" value="Genomic_DNA"/>
</dbReference>
<proteinExistence type="predicted"/>
<evidence type="ECO:0000313" key="4">
    <source>
        <dbReference type="Proteomes" id="UP001446871"/>
    </source>
</evidence>
<dbReference type="Proteomes" id="UP001446871">
    <property type="component" value="Unassembled WGS sequence"/>
</dbReference>
<dbReference type="Gene3D" id="1.20.58.340">
    <property type="entry name" value="Magnesium transport protein CorA, transmembrane region"/>
    <property type="match status" value="1"/>
</dbReference>
<evidence type="ECO:0000259" key="2">
    <source>
        <dbReference type="Pfam" id="PF26616"/>
    </source>
</evidence>
<keyword evidence="1" id="KW-1133">Transmembrane helix</keyword>
<name>A0ABR1W2F6_9PEZI</name>
<accession>A0ABR1W2F6</accession>
<organism evidence="3 4">
    <name type="scientific">Apiospora saccharicola</name>
    <dbReference type="NCBI Taxonomy" id="335842"/>
    <lineage>
        <taxon>Eukaryota</taxon>
        <taxon>Fungi</taxon>
        <taxon>Dikarya</taxon>
        <taxon>Ascomycota</taxon>
        <taxon>Pezizomycotina</taxon>
        <taxon>Sordariomycetes</taxon>
        <taxon>Xylariomycetidae</taxon>
        <taxon>Amphisphaeriales</taxon>
        <taxon>Apiosporaceae</taxon>
        <taxon>Apiospora</taxon>
    </lineage>
</organism>
<reference evidence="3 4" key="1">
    <citation type="submission" date="2023-01" db="EMBL/GenBank/DDBJ databases">
        <title>Analysis of 21 Apiospora genomes using comparative genomics revels a genus with tremendous synthesis potential of carbohydrate active enzymes and secondary metabolites.</title>
        <authorList>
            <person name="Sorensen T."/>
        </authorList>
    </citation>
    <scope>NUCLEOTIDE SEQUENCE [LARGE SCALE GENOMIC DNA]</scope>
    <source>
        <strain evidence="3 4">CBS 83171</strain>
    </source>
</reference>
<dbReference type="Pfam" id="PF26616">
    <property type="entry name" value="CorA-like"/>
    <property type="match status" value="2"/>
</dbReference>